<accession>A0ABD1H0U2</accession>
<proteinExistence type="inferred from homology"/>
<dbReference type="PANTHER" id="PTHR33091">
    <property type="entry name" value="PROTEIN, PUTATIVE, EXPRESSED-RELATED"/>
    <property type="match status" value="1"/>
</dbReference>
<gene>
    <name evidence="4" type="ORF">AAHA92_17160</name>
</gene>
<dbReference type="InterPro" id="IPR036354">
    <property type="entry name" value="Prot_inh_pot1_sf"/>
</dbReference>
<evidence type="ECO:0000256" key="3">
    <source>
        <dbReference type="ARBA" id="ARBA00022900"/>
    </source>
</evidence>
<evidence type="ECO:0000256" key="2">
    <source>
        <dbReference type="ARBA" id="ARBA00022690"/>
    </source>
</evidence>
<dbReference type="Proteomes" id="UP001567538">
    <property type="component" value="Unassembled WGS sequence"/>
</dbReference>
<comment type="caution">
    <text evidence="4">The sequence shown here is derived from an EMBL/GenBank/DDBJ whole genome shotgun (WGS) entry which is preliminary data.</text>
</comment>
<dbReference type="AlphaFoldDB" id="A0ABD1H0U2"/>
<evidence type="ECO:0000313" key="5">
    <source>
        <dbReference type="Proteomes" id="UP001567538"/>
    </source>
</evidence>
<organism evidence="4 5">
    <name type="scientific">Salvia divinorum</name>
    <name type="common">Maria pastora</name>
    <name type="synonym">Diviner's sage</name>
    <dbReference type="NCBI Taxonomy" id="28513"/>
    <lineage>
        <taxon>Eukaryota</taxon>
        <taxon>Viridiplantae</taxon>
        <taxon>Streptophyta</taxon>
        <taxon>Embryophyta</taxon>
        <taxon>Tracheophyta</taxon>
        <taxon>Spermatophyta</taxon>
        <taxon>Magnoliopsida</taxon>
        <taxon>eudicotyledons</taxon>
        <taxon>Gunneridae</taxon>
        <taxon>Pentapetalae</taxon>
        <taxon>asterids</taxon>
        <taxon>lamiids</taxon>
        <taxon>Lamiales</taxon>
        <taxon>Lamiaceae</taxon>
        <taxon>Nepetoideae</taxon>
        <taxon>Mentheae</taxon>
        <taxon>Salviinae</taxon>
        <taxon>Salvia</taxon>
        <taxon>Salvia subgen. Calosphace</taxon>
    </lineage>
</organism>
<dbReference type="Pfam" id="PF00280">
    <property type="entry name" value="potato_inhibit"/>
    <property type="match status" value="1"/>
</dbReference>
<comment type="similarity">
    <text evidence="1">Belongs to the protease inhibitor I13 (potato type I serine protease inhibitor) family.</text>
</comment>
<dbReference type="GO" id="GO:0004867">
    <property type="term" value="F:serine-type endopeptidase inhibitor activity"/>
    <property type="evidence" value="ECO:0007669"/>
    <property type="project" value="UniProtKB-KW"/>
</dbReference>
<keyword evidence="2" id="KW-0646">Protease inhibitor</keyword>
<keyword evidence="5" id="KW-1185">Reference proteome</keyword>
<sequence length="73" mass="7716">MSSEYCPDVGKSSWPELVGVSGDSAVATIEKENPSVDAVVITPNDSYPPAIFCDRVLVFVDSNGIVERTPTVG</sequence>
<dbReference type="InterPro" id="IPR000864">
    <property type="entry name" value="Prot_inh_pot1"/>
</dbReference>
<evidence type="ECO:0000313" key="4">
    <source>
        <dbReference type="EMBL" id="KAL1549003.1"/>
    </source>
</evidence>
<reference evidence="4 5" key="1">
    <citation type="submission" date="2024-06" db="EMBL/GenBank/DDBJ databases">
        <title>A chromosome level genome sequence of Diviner's sage (Salvia divinorum).</title>
        <authorList>
            <person name="Ford S.A."/>
            <person name="Ro D.-K."/>
            <person name="Ness R.W."/>
            <person name="Phillips M.A."/>
        </authorList>
    </citation>
    <scope>NUCLEOTIDE SEQUENCE [LARGE SCALE GENOMIC DNA]</scope>
    <source>
        <strain evidence="4">SAF-2024a</strain>
        <tissue evidence="4">Leaf</tissue>
    </source>
</reference>
<dbReference type="SUPFAM" id="SSF54654">
    <property type="entry name" value="CI-2 family of serine protease inhibitors"/>
    <property type="match status" value="1"/>
</dbReference>
<dbReference type="Gene3D" id="3.30.10.10">
    <property type="entry name" value="Trypsin Inhibitor V, subunit A"/>
    <property type="match status" value="1"/>
</dbReference>
<dbReference type="PANTHER" id="PTHR33091:SF109">
    <property type="entry name" value="PROTEINASE INHIBITOR"/>
    <property type="match status" value="1"/>
</dbReference>
<protein>
    <submittedName>
        <fullName evidence="4">Uncharacterized protein</fullName>
    </submittedName>
</protein>
<evidence type="ECO:0000256" key="1">
    <source>
        <dbReference type="ARBA" id="ARBA00008210"/>
    </source>
</evidence>
<dbReference type="PROSITE" id="PS00285">
    <property type="entry name" value="POTATO_INHIBITOR"/>
    <property type="match status" value="1"/>
</dbReference>
<keyword evidence="3" id="KW-0722">Serine protease inhibitor</keyword>
<name>A0ABD1H0U2_SALDI</name>
<dbReference type="EMBL" id="JBEAFC010000007">
    <property type="protein sequence ID" value="KAL1549003.1"/>
    <property type="molecule type" value="Genomic_DNA"/>
</dbReference>